<accession>R4PYX8</accession>
<sequence>MFFCPYKEDWLTTRDNFCDEWQRFFKRIDGLCQVNDMTVLPFAMDVWRHLWVPTTRFVSEMNTGFEQSLDINLYGHDILTPFTLHTYTQDIRAELFR</sequence>
<organism evidence="1 2">
    <name type="scientific">Candidatus Saccharimonas aalborgensis</name>
    <dbReference type="NCBI Taxonomy" id="1332188"/>
    <lineage>
        <taxon>Bacteria</taxon>
        <taxon>Candidatus Saccharimonadota</taxon>
        <taxon>Candidatus Saccharimonadia</taxon>
        <taxon>Candidatus Saccharimonadales</taxon>
        <taxon>Candidatus Saccharimonadaceae</taxon>
        <taxon>Candidatus Saccharimonas</taxon>
    </lineage>
</organism>
<evidence type="ECO:0000313" key="2">
    <source>
        <dbReference type="Proteomes" id="UP000013893"/>
    </source>
</evidence>
<reference evidence="1 2" key="1">
    <citation type="journal article" date="2013" name="Nat. Biotechnol.">
        <title>Genome sequences of rare, uncultured bacteria obtained by differential coverage binning of multiple metagenomes.</title>
        <authorList>
            <person name="Albertsen M."/>
            <person name="Hugenholtz P."/>
            <person name="Skarshewski A."/>
            <person name="Nielsen K.L."/>
            <person name="Tyson G.W."/>
            <person name="Nielsen P.H."/>
        </authorList>
    </citation>
    <scope>NUCLEOTIDE SEQUENCE [LARGE SCALE GENOMIC DNA]</scope>
    <source>
        <strain evidence="1">TM71</strain>
    </source>
</reference>
<name>R4PYX8_9BACT</name>
<dbReference type="KEGG" id="saal:L336_0744"/>
<dbReference type="Proteomes" id="UP000013893">
    <property type="component" value="Chromosome"/>
</dbReference>
<proteinExistence type="predicted"/>
<dbReference type="EMBL" id="CP005957">
    <property type="protein sequence ID" value="AGL62446.1"/>
    <property type="molecule type" value="Genomic_DNA"/>
</dbReference>
<evidence type="ECO:0000313" key="1">
    <source>
        <dbReference type="EMBL" id="AGL62446.1"/>
    </source>
</evidence>
<dbReference type="AlphaFoldDB" id="R4PYX8"/>
<gene>
    <name evidence="1" type="ORF">L336_0744</name>
</gene>
<dbReference type="STRING" id="1332188.L336_0744"/>
<protein>
    <submittedName>
        <fullName evidence="1">Uncharacterized protein</fullName>
    </submittedName>
</protein>
<keyword evidence="2" id="KW-1185">Reference proteome</keyword>
<dbReference type="HOGENOM" id="CLU_2341575_0_0_0"/>